<dbReference type="InterPro" id="IPR007712">
    <property type="entry name" value="RelE/ParE_toxin"/>
</dbReference>
<protein>
    <recommendedName>
        <fullName evidence="4">Plasmid stabilization protein</fullName>
    </recommendedName>
</protein>
<name>A0A0M4SHN0_9NOSO</name>
<dbReference type="Proteomes" id="UP000062645">
    <property type="component" value="Chromosome"/>
</dbReference>
<keyword evidence="3" id="KW-1185">Reference proteome</keyword>
<proteinExistence type="predicted"/>
<dbReference type="PATRIC" id="fig|224013.5.peg.265"/>
<gene>
    <name evidence="2" type="ORF">ACX27_01115</name>
</gene>
<sequence length="110" mass="13002">MEFRVDISPLALADAENAYLWIREQDSDLADKWFDGLLDAIDSLERFPARCPVAPESEELGMEIRQLLYGKSKRFRYRILFGISETEVNIYRIRHTAQQYLTKDDVELWE</sequence>
<organism evidence="2 3">
    <name type="scientific">Nostoc piscinale CENA21</name>
    <dbReference type="NCBI Taxonomy" id="224013"/>
    <lineage>
        <taxon>Bacteria</taxon>
        <taxon>Bacillati</taxon>
        <taxon>Cyanobacteriota</taxon>
        <taxon>Cyanophyceae</taxon>
        <taxon>Nostocales</taxon>
        <taxon>Nostocaceae</taxon>
        <taxon>Nostoc</taxon>
    </lineage>
</organism>
<dbReference type="InterPro" id="IPR035093">
    <property type="entry name" value="RelE/ParE_toxin_dom_sf"/>
</dbReference>
<evidence type="ECO:0000313" key="2">
    <source>
        <dbReference type="EMBL" id="ALF51760.1"/>
    </source>
</evidence>
<dbReference type="AlphaFoldDB" id="A0A0M4SHN0"/>
<dbReference type="Gene3D" id="3.30.2310.20">
    <property type="entry name" value="RelE-like"/>
    <property type="match status" value="1"/>
</dbReference>
<dbReference type="OrthoDB" id="461964at2"/>
<dbReference type="STRING" id="224013.ACX27_01115"/>
<dbReference type="KEGG" id="npz:ACX27_01115"/>
<evidence type="ECO:0008006" key="4">
    <source>
        <dbReference type="Google" id="ProtNLM"/>
    </source>
</evidence>
<evidence type="ECO:0000313" key="3">
    <source>
        <dbReference type="Proteomes" id="UP000062645"/>
    </source>
</evidence>
<keyword evidence="1" id="KW-1277">Toxin-antitoxin system</keyword>
<evidence type="ECO:0000256" key="1">
    <source>
        <dbReference type="ARBA" id="ARBA00022649"/>
    </source>
</evidence>
<dbReference type="Pfam" id="PF05016">
    <property type="entry name" value="ParE_toxin"/>
    <property type="match status" value="1"/>
</dbReference>
<accession>A0A0M4SHN0</accession>
<reference evidence="3" key="1">
    <citation type="submission" date="2015-07" db="EMBL/GenBank/DDBJ databases">
        <title>Genome Of Nitrogen-Fixing Cyanobacterium Nostoc piscinale CENA21 From Solimoes/Amazon River Floodplain Sediments And Comparative Genomics To Uncover Biosynthetic Natural Products Potential.</title>
        <authorList>
            <person name="Leao T.F."/>
            <person name="Leao P.N."/>
            <person name="Guimaraes P.I."/>
            <person name="de Melo A.G.C."/>
            <person name="Ramos R.T.J."/>
            <person name="Silva A."/>
            <person name="Fiore M.F."/>
            <person name="Schneider M.P.C."/>
        </authorList>
    </citation>
    <scope>NUCLEOTIDE SEQUENCE [LARGE SCALE GENOMIC DNA]</scope>
    <source>
        <strain evidence="3">CENA21</strain>
    </source>
</reference>
<dbReference type="RefSeq" id="WP_062287285.1">
    <property type="nucleotide sequence ID" value="NZ_CP012036.1"/>
</dbReference>
<reference evidence="2 3" key="2">
    <citation type="journal article" date="2016" name="Genome Announc.">
        <title>Draft Genome Sequence of the N2-Fixing Cyanobacterium Nostoc piscinale CENA21, Isolated from the Brazilian Amazon Floodplain.</title>
        <authorList>
            <person name="Leao T."/>
            <person name="Guimaraes P.I."/>
            <person name="de Melo A.G."/>
            <person name="Ramos R.T."/>
            <person name="Leao P.N."/>
            <person name="Silva A."/>
            <person name="Fiore M.F."/>
            <person name="Schneider M.P."/>
        </authorList>
    </citation>
    <scope>NUCLEOTIDE SEQUENCE [LARGE SCALE GENOMIC DNA]</scope>
    <source>
        <strain evidence="2 3">CENA21</strain>
    </source>
</reference>
<dbReference type="EMBL" id="CP012036">
    <property type="protein sequence ID" value="ALF51760.1"/>
    <property type="molecule type" value="Genomic_DNA"/>
</dbReference>